<comment type="caution">
    <text evidence="1">The sequence shown here is derived from an EMBL/GenBank/DDBJ whole genome shotgun (WGS) entry which is preliminary data.</text>
</comment>
<proteinExistence type="predicted"/>
<name>A0A9D3XQZ1_9SAUR</name>
<evidence type="ECO:0000313" key="2">
    <source>
        <dbReference type="Proteomes" id="UP000827986"/>
    </source>
</evidence>
<evidence type="ECO:0000313" key="1">
    <source>
        <dbReference type="EMBL" id="KAH1183610.1"/>
    </source>
</evidence>
<protein>
    <submittedName>
        <fullName evidence="1">Uncharacterized protein</fullName>
    </submittedName>
</protein>
<dbReference type="AlphaFoldDB" id="A0A9D3XQZ1"/>
<reference evidence="1" key="1">
    <citation type="submission" date="2021-09" db="EMBL/GenBank/DDBJ databases">
        <title>The genome of Mauremys mutica provides insights into the evolution of semi-aquatic lifestyle.</title>
        <authorList>
            <person name="Gong S."/>
            <person name="Gao Y."/>
        </authorList>
    </citation>
    <scope>NUCLEOTIDE SEQUENCE</scope>
    <source>
        <strain evidence="1">MM-2020</strain>
        <tissue evidence="1">Muscle</tissue>
    </source>
</reference>
<sequence length="117" mass="12209">MAAGSQHEECWSCLKGTVLQLKQAADARGKADWAFPLKVFHVNWPAPDRALPVTTASSADGDLAPCRAPALESCGSLKVSGNLLSIGPRAAPVPGPHFTSPSSLCGLEAGCELLWNQ</sequence>
<accession>A0A9D3XQZ1</accession>
<dbReference type="Proteomes" id="UP000827986">
    <property type="component" value="Unassembled WGS sequence"/>
</dbReference>
<dbReference type="EMBL" id="JAHDVG010000465">
    <property type="protein sequence ID" value="KAH1183610.1"/>
    <property type="molecule type" value="Genomic_DNA"/>
</dbReference>
<organism evidence="1 2">
    <name type="scientific">Mauremys mutica</name>
    <name type="common">yellowpond turtle</name>
    <dbReference type="NCBI Taxonomy" id="74926"/>
    <lineage>
        <taxon>Eukaryota</taxon>
        <taxon>Metazoa</taxon>
        <taxon>Chordata</taxon>
        <taxon>Craniata</taxon>
        <taxon>Vertebrata</taxon>
        <taxon>Euteleostomi</taxon>
        <taxon>Archelosauria</taxon>
        <taxon>Testudinata</taxon>
        <taxon>Testudines</taxon>
        <taxon>Cryptodira</taxon>
        <taxon>Durocryptodira</taxon>
        <taxon>Testudinoidea</taxon>
        <taxon>Geoemydidae</taxon>
        <taxon>Geoemydinae</taxon>
        <taxon>Mauremys</taxon>
    </lineage>
</organism>
<keyword evidence="2" id="KW-1185">Reference proteome</keyword>
<gene>
    <name evidence="1" type="ORF">KIL84_014226</name>
</gene>